<dbReference type="InterPro" id="IPR018392">
    <property type="entry name" value="LysM"/>
</dbReference>
<name>A0A4R4E0I4_9BACL</name>
<sequence>MDFILTDPSDQKFYFPVNPEEVKITRDKSFETVNILSLGEVDFAHGERIREISFSSFFPKVYDRSYCNYPDIPDPQQAMQLLSSFMSSTKPLRLIISDTEVNVLVFVSAHSSTFKGGEDGDVYFDITCRTWREVKVRTSAELTGDQKQQGGSTTSNSRSDTKPIAKLYKVKSNDSLSKIAKLELGDSSKWKDIYEKNKKLIGPNPDYIQVGWELVLT</sequence>
<protein>
    <submittedName>
        <fullName evidence="3">LysM peptidoglycan-binding domain-containing protein</fullName>
    </submittedName>
</protein>
<comment type="caution">
    <text evidence="3">The sequence shown here is derived from an EMBL/GenBank/DDBJ whole genome shotgun (WGS) entry which is preliminary data.</text>
</comment>
<feature type="compositionally biased region" description="Polar residues" evidence="1">
    <location>
        <begin position="145"/>
        <end position="158"/>
    </location>
</feature>
<dbReference type="PANTHER" id="PTHR34700">
    <property type="entry name" value="POTASSIUM BINDING PROTEIN KBP"/>
    <property type="match status" value="1"/>
</dbReference>
<feature type="domain" description="LysM" evidence="2">
    <location>
        <begin position="166"/>
        <end position="216"/>
    </location>
</feature>
<evidence type="ECO:0000313" key="4">
    <source>
        <dbReference type="Proteomes" id="UP000295418"/>
    </source>
</evidence>
<dbReference type="PANTHER" id="PTHR34700:SF4">
    <property type="entry name" value="PHAGE-LIKE ELEMENT PBSX PROTEIN XKDP"/>
    <property type="match status" value="1"/>
</dbReference>
<proteinExistence type="predicted"/>
<feature type="region of interest" description="Disordered" evidence="1">
    <location>
        <begin position="141"/>
        <end position="160"/>
    </location>
</feature>
<dbReference type="InterPro" id="IPR052196">
    <property type="entry name" value="Bact_Kbp"/>
</dbReference>
<keyword evidence="4" id="KW-1185">Reference proteome</keyword>
<reference evidence="3 4" key="1">
    <citation type="submission" date="2019-03" db="EMBL/GenBank/DDBJ databases">
        <authorList>
            <person name="Kim M.K.M."/>
        </authorList>
    </citation>
    <scope>NUCLEOTIDE SEQUENCE [LARGE SCALE GENOMIC DNA]</scope>
    <source>
        <strain evidence="3 4">18JY21-1</strain>
    </source>
</reference>
<dbReference type="SMART" id="SM00257">
    <property type="entry name" value="LysM"/>
    <property type="match status" value="1"/>
</dbReference>
<dbReference type="Proteomes" id="UP000295418">
    <property type="component" value="Unassembled WGS sequence"/>
</dbReference>
<dbReference type="RefSeq" id="WP_132420402.1">
    <property type="nucleotide sequence ID" value="NZ_SKFG01000043.1"/>
</dbReference>
<dbReference type="InterPro" id="IPR036779">
    <property type="entry name" value="LysM_dom_sf"/>
</dbReference>
<dbReference type="Gene3D" id="3.10.350.10">
    <property type="entry name" value="LysM domain"/>
    <property type="match status" value="1"/>
</dbReference>
<evidence type="ECO:0000259" key="2">
    <source>
        <dbReference type="PROSITE" id="PS51782"/>
    </source>
</evidence>
<accession>A0A4R4E0I4</accession>
<dbReference type="AlphaFoldDB" id="A0A4R4E0I4"/>
<gene>
    <name evidence="3" type="ORF">E0485_23040</name>
</gene>
<dbReference type="CDD" id="cd00118">
    <property type="entry name" value="LysM"/>
    <property type="match status" value="1"/>
</dbReference>
<dbReference type="EMBL" id="SKFG01000043">
    <property type="protein sequence ID" value="TCZ70966.1"/>
    <property type="molecule type" value="Genomic_DNA"/>
</dbReference>
<evidence type="ECO:0000313" key="3">
    <source>
        <dbReference type="EMBL" id="TCZ70966.1"/>
    </source>
</evidence>
<evidence type="ECO:0000256" key="1">
    <source>
        <dbReference type="SAM" id="MobiDB-lite"/>
    </source>
</evidence>
<dbReference type="OrthoDB" id="9800780at2"/>
<dbReference type="Pfam" id="PF01476">
    <property type="entry name" value="LysM"/>
    <property type="match status" value="1"/>
</dbReference>
<dbReference type="PROSITE" id="PS51782">
    <property type="entry name" value="LYSM"/>
    <property type="match status" value="1"/>
</dbReference>
<organism evidence="3 4">
    <name type="scientific">Paenibacillus albiflavus</name>
    <dbReference type="NCBI Taxonomy" id="2545760"/>
    <lineage>
        <taxon>Bacteria</taxon>
        <taxon>Bacillati</taxon>
        <taxon>Bacillota</taxon>
        <taxon>Bacilli</taxon>
        <taxon>Bacillales</taxon>
        <taxon>Paenibacillaceae</taxon>
        <taxon>Paenibacillus</taxon>
    </lineage>
</organism>